<evidence type="ECO:0000256" key="1">
    <source>
        <dbReference type="SAM" id="MobiDB-lite"/>
    </source>
</evidence>
<organism evidence="3 4">
    <name type="scientific">Piedraia hortae CBS 480.64</name>
    <dbReference type="NCBI Taxonomy" id="1314780"/>
    <lineage>
        <taxon>Eukaryota</taxon>
        <taxon>Fungi</taxon>
        <taxon>Dikarya</taxon>
        <taxon>Ascomycota</taxon>
        <taxon>Pezizomycotina</taxon>
        <taxon>Dothideomycetes</taxon>
        <taxon>Dothideomycetidae</taxon>
        <taxon>Capnodiales</taxon>
        <taxon>Piedraiaceae</taxon>
        <taxon>Piedraia</taxon>
    </lineage>
</organism>
<dbReference type="SUPFAM" id="SSF53335">
    <property type="entry name" value="S-adenosyl-L-methionine-dependent methyltransferases"/>
    <property type="match status" value="1"/>
</dbReference>
<dbReference type="GO" id="GO:0008757">
    <property type="term" value="F:S-adenosylmethionine-dependent methyltransferase activity"/>
    <property type="evidence" value="ECO:0007669"/>
    <property type="project" value="InterPro"/>
</dbReference>
<feature type="compositionally biased region" description="Polar residues" evidence="1">
    <location>
        <begin position="124"/>
        <end position="148"/>
    </location>
</feature>
<sequence length="688" mass="76245">MNPRNTLIEDAPQVSVRMACLDKFPSPSTDDFPTPRAADGFNELYDVSDSENVPIKLSNSVKKHLRSPVPSIAIPSPSKWPTIEKLRAGEIASPLVDGILLSPNVLKRLHQPMPSPSVAPSLDGSATSEELLSSSCPSTPEPNENETGPNWDPPARLDPSAISILQRISGETSRPKSEMRQTTRPRLSTEGLSHKYDIPSALSVPSPHTFFASLKVKGWEQTPTTTVASQFYSLPFAKSEPDLPTSTALSFYSVPWAKTPVTAKRITEEIDETYETTLKQTAEANIERTQSWLRAQDSYMQALVEEDLPSAERADVDVPPSRISPIHDGTFWEGWQHIKRSQRARDVFLSRQARADAQHVRRTSCSQQHRQQLQGSFSISKAKEPMNLTAFERGVTPDEYGLSVEKARRQQEAFEQMEPSSWAVSAQRTVQGGKLLTSPVVESFRQRANVCILDVNGQVNCGWAWEIAADHPRANVFTTVGSDAEAHVAASSIEGPPNHFVAVANRPWELPFSDNSFDIISARSLHRDLKTTRPDGYAADEWDLCLQECRRVLKPGGYLEFSLLDAELCHADPTGQAIGVEFAFALRTLGYDANAGRSFLPRLKRAGFTDIKRAWMLYPTAEASLIARRGGHGSTADVRAMTGLVGARMWEEWMVKLERETGRDWLKDAANAMEGGGNWRCLLGWAKK</sequence>
<evidence type="ECO:0000313" key="3">
    <source>
        <dbReference type="EMBL" id="KAF2857851.1"/>
    </source>
</evidence>
<protein>
    <recommendedName>
        <fullName evidence="2">Methyltransferase type 11 domain-containing protein</fullName>
    </recommendedName>
</protein>
<evidence type="ECO:0000259" key="2">
    <source>
        <dbReference type="Pfam" id="PF08241"/>
    </source>
</evidence>
<proteinExistence type="predicted"/>
<dbReference type="PANTHER" id="PTHR43591:SF105">
    <property type="entry name" value="METHYLTRANSFERASE DOMAIN-CONTAINING PROTEIN-RELATED"/>
    <property type="match status" value="1"/>
</dbReference>
<reference evidence="3" key="1">
    <citation type="journal article" date="2020" name="Stud. Mycol.">
        <title>101 Dothideomycetes genomes: a test case for predicting lifestyles and emergence of pathogens.</title>
        <authorList>
            <person name="Haridas S."/>
            <person name="Albert R."/>
            <person name="Binder M."/>
            <person name="Bloem J."/>
            <person name="Labutti K."/>
            <person name="Salamov A."/>
            <person name="Andreopoulos B."/>
            <person name="Baker S."/>
            <person name="Barry K."/>
            <person name="Bills G."/>
            <person name="Bluhm B."/>
            <person name="Cannon C."/>
            <person name="Castanera R."/>
            <person name="Culley D."/>
            <person name="Daum C."/>
            <person name="Ezra D."/>
            <person name="Gonzalez J."/>
            <person name="Henrissat B."/>
            <person name="Kuo A."/>
            <person name="Liang C."/>
            <person name="Lipzen A."/>
            <person name="Lutzoni F."/>
            <person name="Magnuson J."/>
            <person name="Mondo S."/>
            <person name="Nolan M."/>
            <person name="Ohm R."/>
            <person name="Pangilinan J."/>
            <person name="Park H.-J."/>
            <person name="Ramirez L."/>
            <person name="Alfaro M."/>
            <person name="Sun H."/>
            <person name="Tritt A."/>
            <person name="Yoshinaga Y."/>
            <person name="Zwiers L.-H."/>
            <person name="Turgeon B."/>
            <person name="Goodwin S."/>
            <person name="Spatafora J."/>
            <person name="Crous P."/>
            <person name="Grigoriev I."/>
        </authorList>
    </citation>
    <scope>NUCLEOTIDE SEQUENCE</scope>
    <source>
        <strain evidence="3">CBS 480.64</strain>
    </source>
</reference>
<dbReference type="Pfam" id="PF08241">
    <property type="entry name" value="Methyltransf_11"/>
    <property type="match status" value="1"/>
</dbReference>
<accession>A0A6A7BRI9</accession>
<dbReference type="CDD" id="cd02440">
    <property type="entry name" value="AdoMet_MTases"/>
    <property type="match status" value="1"/>
</dbReference>
<dbReference type="InterPro" id="IPR013216">
    <property type="entry name" value="Methyltransf_11"/>
</dbReference>
<keyword evidence="4" id="KW-1185">Reference proteome</keyword>
<gene>
    <name evidence="3" type="ORF">K470DRAFT_222534</name>
</gene>
<dbReference type="PANTHER" id="PTHR43591">
    <property type="entry name" value="METHYLTRANSFERASE"/>
    <property type="match status" value="1"/>
</dbReference>
<dbReference type="Proteomes" id="UP000799421">
    <property type="component" value="Unassembled WGS sequence"/>
</dbReference>
<name>A0A6A7BRI9_9PEZI</name>
<dbReference type="InterPro" id="IPR029063">
    <property type="entry name" value="SAM-dependent_MTases_sf"/>
</dbReference>
<dbReference type="Gene3D" id="3.40.50.150">
    <property type="entry name" value="Vaccinia Virus protein VP39"/>
    <property type="match status" value="1"/>
</dbReference>
<feature type="region of interest" description="Disordered" evidence="1">
    <location>
        <begin position="112"/>
        <end position="191"/>
    </location>
</feature>
<dbReference type="AlphaFoldDB" id="A0A6A7BRI9"/>
<dbReference type="OrthoDB" id="10256176at2759"/>
<dbReference type="EMBL" id="MU006025">
    <property type="protein sequence ID" value="KAF2857851.1"/>
    <property type="molecule type" value="Genomic_DNA"/>
</dbReference>
<evidence type="ECO:0000313" key="4">
    <source>
        <dbReference type="Proteomes" id="UP000799421"/>
    </source>
</evidence>
<feature type="domain" description="Methyltransferase type 11" evidence="2">
    <location>
        <begin position="474"/>
        <end position="559"/>
    </location>
</feature>